<evidence type="ECO:0000313" key="10">
    <source>
        <dbReference type="Proteomes" id="UP001054857"/>
    </source>
</evidence>
<feature type="coiled-coil region" evidence="6">
    <location>
        <begin position="213"/>
        <end position="254"/>
    </location>
</feature>
<feature type="compositionally biased region" description="Gly residues" evidence="7">
    <location>
        <begin position="1079"/>
        <end position="1088"/>
    </location>
</feature>
<dbReference type="PRINTS" id="PR00367">
    <property type="entry name" value="ETHRSPELEMNT"/>
</dbReference>
<keyword evidence="5" id="KW-0539">Nucleus</keyword>
<dbReference type="SUPFAM" id="SSF54171">
    <property type="entry name" value="DNA-binding domain"/>
    <property type="match status" value="1"/>
</dbReference>
<feature type="region of interest" description="Disordered" evidence="7">
    <location>
        <begin position="436"/>
        <end position="457"/>
    </location>
</feature>
<feature type="region of interest" description="Disordered" evidence="7">
    <location>
        <begin position="798"/>
        <end position="828"/>
    </location>
</feature>
<dbReference type="PANTHER" id="PTHR31677:SF196">
    <property type="entry name" value="ETHYLENE-RESPONSIVE TRANSCRIPTION FACTOR ERF109"/>
    <property type="match status" value="1"/>
</dbReference>
<feature type="compositionally biased region" description="Gly residues" evidence="7">
    <location>
        <begin position="926"/>
        <end position="939"/>
    </location>
</feature>
<feature type="compositionally biased region" description="Low complexity" evidence="7">
    <location>
        <begin position="1205"/>
        <end position="1232"/>
    </location>
</feature>
<dbReference type="Pfam" id="PF00847">
    <property type="entry name" value="AP2"/>
    <property type="match status" value="1"/>
</dbReference>
<dbReference type="PANTHER" id="PTHR31677">
    <property type="entry name" value="AP2 DOMAIN CLASS TRANSCRIPTION FACTOR"/>
    <property type="match status" value="1"/>
</dbReference>
<feature type="compositionally biased region" description="Acidic residues" evidence="7">
    <location>
        <begin position="333"/>
        <end position="343"/>
    </location>
</feature>
<feature type="region of interest" description="Disordered" evidence="7">
    <location>
        <begin position="922"/>
        <end position="1008"/>
    </location>
</feature>
<evidence type="ECO:0000256" key="4">
    <source>
        <dbReference type="ARBA" id="ARBA00023163"/>
    </source>
</evidence>
<comment type="caution">
    <text evidence="9">The sequence shown here is derived from an EMBL/GenBank/DDBJ whole genome shotgun (WGS) entry which is preliminary data.</text>
</comment>
<dbReference type="FunFam" id="3.30.730.10:FF:000001">
    <property type="entry name" value="Ethylene-responsive transcription factor 2"/>
    <property type="match status" value="1"/>
</dbReference>
<evidence type="ECO:0000256" key="5">
    <source>
        <dbReference type="ARBA" id="ARBA00023242"/>
    </source>
</evidence>
<feature type="compositionally biased region" description="Low complexity" evidence="7">
    <location>
        <begin position="540"/>
        <end position="552"/>
    </location>
</feature>
<feature type="compositionally biased region" description="Low complexity" evidence="7">
    <location>
        <begin position="299"/>
        <end position="310"/>
    </location>
</feature>
<dbReference type="EMBL" id="BMAR01000050">
    <property type="protein sequence ID" value="GFR51469.1"/>
    <property type="molecule type" value="Genomic_DNA"/>
</dbReference>
<feature type="domain" description="AP2/ERF" evidence="8">
    <location>
        <begin position="1006"/>
        <end position="1063"/>
    </location>
</feature>
<feature type="compositionally biased region" description="Low complexity" evidence="7">
    <location>
        <begin position="110"/>
        <end position="121"/>
    </location>
</feature>
<organism evidence="9 10">
    <name type="scientific">Astrephomene gubernaculifera</name>
    <dbReference type="NCBI Taxonomy" id="47775"/>
    <lineage>
        <taxon>Eukaryota</taxon>
        <taxon>Viridiplantae</taxon>
        <taxon>Chlorophyta</taxon>
        <taxon>core chlorophytes</taxon>
        <taxon>Chlorophyceae</taxon>
        <taxon>CS clade</taxon>
        <taxon>Chlamydomonadales</taxon>
        <taxon>Astrephomenaceae</taxon>
        <taxon>Astrephomene</taxon>
    </lineage>
</organism>
<sequence length="1517" mass="156397">MQQQHPLGHQAAASSVQLLQAWAAGGALSGMSGRSRSGRLMGTAGEIARMQLPASQHVGNPTPADGEYPVGDSTGSSPRTQQLSQLQNGRGRHQRQVHYDNATAAHHNRAQQLQAQQQQQRPQHRQPEPDYQHEHQQPQRPKSVNSRIIAFVRDGMLTLQLPLDDADLQSSGSSGYAITPMDLATGQPLGPSHLVNTASLVAAAAAAERSRQRQQQQQQLHQLLLQQQQARQQQEELQLERAAAAAAAAQQQQRKLSCSTAEALEGHPTQLHQLIKLKDAGAARPSRIAGLMSDRVPDGVSDGGAADSGSQGCGVGGRRGSDGCRGGGGGGDGDADGGWDDAAEPNGGGGAAAAVAAVHAALRSGQPHALAAALAALREHQQHQQQQQEQEHEQQQRQRQEQQNQNGRRHVTQHASRQALELTYDLRLGGQEDLYDSAQQQQQQHLSQKERHQPYDNSSRQLALYNRPRADAVPDRADSAIAYVTRRGDALIPIPAASLRGVDSAPKRPVDVSAFMVNGRDAVQKQTSGGDGARAGGRGALQQQPPQQPQQQHTGAMRGRMPVPQDLAQRSRHRSSHDGYDIHGHGGQIRGVPYDVAPPYDDADVQQLFGRGSTVATVGRQMQEGVGASRKHALGAAAVGEAEGDGDMGPQLQAAPHANGGSAVPPSTRPVSAVALAGMNVLRLAAMAQQRASAAAAGQGVGLLNESGAAGDPAGHVRKGLPSSIAVQQYGDGGRGGGSAYGPPDASGAAAAAAILDGRHGRGGSVAAGGGAGRERGGGSGGVGVRAAVDGGGGGAAFPYGDARSSRRDTVGTADGGGGSRDSKPRLRKSETDALASLQAMLQGQQPYPSLAAAAAAAAAGSAAAAARAAGPGAAAVAAAAAALMTVAARSARQPSAAAAEPGPAAATAKFQVPCTAAATGKKEGFGGGGGGGDAGGSGSKSRVTPPAAGDKAGEGGKGADKGGRGSGGGGGSMGREGSPAAAGQTPKQNNQRDTFRPARARGAVRYRGVRQRPWGKYAAEIRDPIKGGRTWLGTFDTAEEAARAYDDAARALRGPSAQVNFRLPDDGGGGDATAAGTAQGGGGGGVGTDDDVSEDGDDVTVGVPAGSENGDDGEWITAAGKRSPPDYLFGGGLEGLSGLDAIAAAAVAAAEEERMAEAAAAEAAAAAAKGEAAAGKEKEEGGSAHIRSGASEPLPVRMERDQEQQPPQQGQQQQEGQGHQEQEQQQQQQEQTSSRPERLMDPEQQGLQGQQQHQQNNETKHMMWQQEQPQQQDQQGRHGQQMPPPSPQQQRQQQQPCVWEVSLSASPLDSRLMEQQQQHQQQQQQSEQQQQDPLLKGQFPGFDDHGLPRLLGYAAATAAAEGASSAAAAAVSAPGGCGTSELAQLQQRQQQQHQRQPSGAAVVDCGYGSWGAVMVKQEPYEAPSQQQQQPLGPISHPGVLGGDGGLGGRMTDAFARGDSRVGEEVQRRRRREELEGGGAAGCDAAEAAAAVGAGGNEEGDDGRPWQRPRLNGDFAE</sequence>
<dbReference type="GO" id="GO:0005634">
    <property type="term" value="C:nucleus"/>
    <property type="evidence" value="ECO:0007669"/>
    <property type="project" value="UniProtKB-SubCell"/>
</dbReference>
<dbReference type="CDD" id="cd00018">
    <property type="entry name" value="AP2"/>
    <property type="match status" value="1"/>
</dbReference>
<feature type="region of interest" description="Disordered" evidence="7">
    <location>
        <begin position="1421"/>
        <end position="1517"/>
    </location>
</feature>
<evidence type="ECO:0000256" key="6">
    <source>
        <dbReference type="SAM" id="Coils"/>
    </source>
</evidence>
<feature type="region of interest" description="Disordered" evidence="7">
    <location>
        <begin position="1158"/>
        <end position="1402"/>
    </location>
</feature>
<gene>
    <name evidence="9" type="ORF">Agub_g13878</name>
</gene>
<feature type="compositionally biased region" description="Gly residues" evidence="7">
    <location>
        <begin position="311"/>
        <end position="332"/>
    </location>
</feature>
<feature type="compositionally biased region" description="Polar residues" evidence="7">
    <location>
        <begin position="73"/>
        <end position="88"/>
    </location>
</feature>
<dbReference type="PROSITE" id="PS51032">
    <property type="entry name" value="AP2_ERF"/>
    <property type="match status" value="1"/>
</dbReference>
<dbReference type="Proteomes" id="UP001054857">
    <property type="component" value="Unassembled WGS sequence"/>
</dbReference>
<dbReference type="GO" id="GO:0003677">
    <property type="term" value="F:DNA binding"/>
    <property type="evidence" value="ECO:0007669"/>
    <property type="project" value="UniProtKB-KW"/>
</dbReference>
<keyword evidence="6" id="KW-0175">Coiled coil</keyword>
<keyword evidence="2" id="KW-0805">Transcription regulation</keyword>
<feature type="compositionally biased region" description="Low complexity" evidence="7">
    <location>
        <begin position="1482"/>
        <end position="1492"/>
    </location>
</feature>
<feature type="compositionally biased region" description="Low complexity" evidence="7">
    <location>
        <begin position="1316"/>
        <end position="1332"/>
    </location>
</feature>
<keyword evidence="10" id="KW-1185">Reference proteome</keyword>
<feature type="region of interest" description="Disordered" evidence="7">
    <location>
        <begin position="521"/>
        <end position="585"/>
    </location>
</feature>
<feature type="compositionally biased region" description="Basic and acidic residues" evidence="7">
    <location>
        <begin position="952"/>
        <end position="964"/>
    </location>
</feature>
<reference evidence="9 10" key="1">
    <citation type="journal article" date="2021" name="Sci. Rep.">
        <title>Genome sequencing of the multicellular alga Astrephomene provides insights into convergent evolution of germ-soma differentiation.</title>
        <authorList>
            <person name="Yamashita S."/>
            <person name="Yamamoto K."/>
            <person name="Matsuzaki R."/>
            <person name="Suzuki S."/>
            <person name="Yamaguchi H."/>
            <person name="Hirooka S."/>
            <person name="Minakuchi Y."/>
            <person name="Miyagishima S."/>
            <person name="Kawachi M."/>
            <person name="Toyoda A."/>
            <person name="Nozaki H."/>
        </authorList>
    </citation>
    <scope>NUCLEOTIDE SEQUENCE [LARGE SCALE GENOMIC DNA]</scope>
    <source>
        <strain evidence="9 10">NIES-4017</strain>
    </source>
</reference>
<keyword evidence="4" id="KW-0804">Transcription</keyword>
<comment type="subcellular location">
    <subcellularLocation>
        <location evidence="1">Nucleus</location>
    </subcellularLocation>
</comment>
<feature type="compositionally biased region" description="Basic and acidic residues" evidence="7">
    <location>
        <begin position="1456"/>
        <end position="1475"/>
    </location>
</feature>
<evidence type="ECO:0000256" key="3">
    <source>
        <dbReference type="ARBA" id="ARBA00023125"/>
    </source>
</evidence>
<feature type="compositionally biased region" description="Low complexity" evidence="7">
    <location>
        <begin position="1385"/>
        <end position="1397"/>
    </location>
</feature>
<dbReference type="GO" id="GO:0003700">
    <property type="term" value="F:DNA-binding transcription factor activity"/>
    <property type="evidence" value="ECO:0007669"/>
    <property type="project" value="InterPro"/>
</dbReference>
<feature type="compositionally biased region" description="Basic and acidic residues" evidence="7">
    <location>
        <begin position="389"/>
        <end position="400"/>
    </location>
</feature>
<feature type="region of interest" description="Disordered" evidence="7">
    <location>
        <begin position="727"/>
        <end position="747"/>
    </location>
</feature>
<feature type="compositionally biased region" description="Low complexity" evidence="7">
    <location>
        <begin position="1245"/>
        <end position="1256"/>
    </location>
</feature>
<feature type="compositionally biased region" description="Gly residues" evidence="7">
    <location>
        <begin position="1440"/>
        <end position="1449"/>
    </location>
</feature>
<accession>A0AAD3HRT8</accession>
<feature type="compositionally biased region" description="Gly residues" evidence="7">
    <location>
        <begin position="529"/>
        <end position="539"/>
    </location>
</feature>
<protein>
    <recommendedName>
        <fullName evidence="8">AP2/ERF domain-containing protein</fullName>
    </recommendedName>
</protein>
<dbReference type="SMART" id="SM00380">
    <property type="entry name" value="AP2"/>
    <property type="match status" value="1"/>
</dbReference>
<dbReference type="InterPro" id="IPR036955">
    <property type="entry name" value="AP2/ERF_dom_sf"/>
</dbReference>
<evidence type="ECO:0000313" key="9">
    <source>
        <dbReference type="EMBL" id="GFR51469.1"/>
    </source>
</evidence>
<dbReference type="InterPro" id="IPR016177">
    <property type="entry name" value="DNA-bd_dom_sf"/>
</dbReference>
<feature type="compositionally biased region" description="Low complexity" evidence="7">
    <location>
        <begin position="1158"/>
        <end position="1174"/>
    </location>
</feature>
<name>A0AAD3HRT8_9CHLO</name>
<evidence type="ECO:0000259" key="8">
    <source>
        <dbReference type="PROSITE" id="PS51032"/>
    </source>
</evidence>
<feature type="region of interest" description="Disordered" evidence="7">
    <location>
        <begin position="299"/>
        <end position="350"/>
    </location>
</feature>
<feature type="compositionally biased region" description="Gly residues" evidence="7">
    <location>
        <begin position="965"/>
        <end position="975"/>
    </location>
</feature>
<evidence type="ECO:0000256" key="1">
    <source>
        <dbReference type="ARBA" id="ARBA00004123"/>
    </source>
</evidence>
<feature type="compositionally biased region" description="Gly residues" evidence="7">
    <location>
        <begin position="731"/>
        <end position="740"/>
    </location>
</feature>
<feature type="compositionally biased region" description="Low complexity" evidence="7">
    <location>
        <begin position="1266"/>
        <end position="1282"/>
    </location>
</feature>
<feature type="region of interest" description="Disordered" evidence="7">
    <location>
        <begin position="763"/>
        <end position="785"/>
    </location>
</feature>
<feature type="region of interest" description="Disordered" evidence="7">
    <location>
        <begin position="1063"/>
        <end position="1134"/>
    </location>
</feature>
<evidence type="ECO:0000256" key="2">
    <source>
        <dbReference type="ARBA" id="ARBA00023015"/>
    </source>
</evidence>
<feature type="region of interest" description="Disordered" evidence="7">
    <location>
        <begin position="377"/>
        <end position="417"/>
    </location>
</feature>
<keyword evidence="3" id="KW-0238">DNA-binding</keyword>
<proteinExistence type="predicted"/>
<feature type="compositionally biased region" description="Basic residues" evidence="7">
    <location>
        <begin position="999"/>
        <end position="1008"/>
    </location>
</feature>
<feature type="compositionally biased region" description="Low complexity" evidence="7">
    <location>
        <begin position="1355"/>
        <end position="1374"/>
    </location>
</feature>
<dbReference type="Gene3D" id="3.30.730.10">
    <property type="entry name" value="AP2/ERF domain"/>
    <property type="match status" value="1"/>
</dbReference>
<feature type="compositionally biased region" description="Acidic residues" evidence="7">
    <location>
        <begin position="1089"/>
        <end position="1099"/>
    </location>
</feature>
<evidence type="ECO:0000256" key="7">
    <source>
        <dbReference type="SAM" id="MobiDB-lite"/>
    </source>
</evidence>
<dbReference type="InterPro" id="IPR001471">
    <property type="entry name" value="AP2/ERF_dom"/>
</dbReference>
<feature type="compositionally biased region" description="Basic and acidic residues" evidence="7">
    <location>
        <begin position="125"/>
        <end position="137"/>
    </location>
</feature>
<feature type="region of interest" description="Disordered" evidence="7">
    <location>
        <begin position="53"/>
        <end position="143"/>
    </location>
</feature>